<comment type="subcellular location">
    <subcellularLocation>
        <location evidence="1">Cell membrane</location>
        <topology evidence="1">Multi-pass membrane protein</topology>
    </subcellularLocation>
</comment>
<accession>Q7VEF1</accession>
<feature type="transmembrane region" description="Helical" evidence="8">
    <location>
        <begin position="174"/>
        <end position="192"/>
    </location>
</feature>
<dbReference type="Proteomes" id="UP000001420">
    <property type="component" value="Chromosome"/>
</dbReference>
<organism evidence="10 11">
    <name type="scientific">Prochlorococcus marinus (strain SARG / CCMP1375 / SS120)</name>
    <dbReference type="NCBI Taxonomy" id="167539"/>
    <lineage>
        <taxon>Bacteria</taxon>
        <taxon>Bacillati</taxon>
        <taxon>Cyanobacteriota</taxon>
        <taxon>Cyanophyceae</taxon>
        <taxon>Synechococcales</taxon>
        <taxon>Prochlorococcaceae</taxon>
        <taxon>Prochlorococcus</taxon>
    </lineage>
</organism>
<dbReference type="STRING" id="167539.Pro_0062"/>
<evidence type="ECO:0000256" key="6">
    <source>
        <dbReference type="ARBA" id="ARBA00022989"/>
    </source>
</evidence>
<evidence type="ECO:0000313" key="11">
    <source>
        <dbReference type="Proteomes" id="UP000001420"/>
    </source>
</evidence>
<keyword evidence="6 8" id="KW-1133">Transmembrane helix</keyword>
<dbReference type="InterPro" id="IPR011990">
    <property type="entry name" value="TPR-like_helical_dom_sf"/>
</dbReference>
<dbReference type="InterPro" id="IPR050297">
    <property type="entry name" value="LipidA_mod_glycosyltrf_83"/>
</dbReference>
<dbReference type="GO" id="GO:0005886">
    <property type="term" value="C:plasma membrane"/>
    <property type="evidence" value="ECO:0007669"/>
    <property type="project" value="UniProtKB-SubCell"/>
</dbReference>
<feature type="transmembrane region" description="Helical" evidence="8">
    <location>
        <begin position="74"/>
        <end position="93"/>
    </location>
</feature>
<feature type="domain" description="Glycosyltransferase RgtA/B/C/D-like" evidence="9">
    <location>
        <begin position="54"/>
        <end position="210"/>
    </location>
</feature>
<dbReference type="Pfam" id="PF13231">
    <property type="entry name" value="PMT_2"/>
    <property type="match status" value="1"/>
</dbReference>
<evidence type="ECO:0000256" key="3">
    <source>
        <dbReference type="ARBA" id="ARBA00022676"/>
    </source>
</evidence>
<evidence type="ECO:0000313" key="10">
    <source>
        <dbReference type="EMBL" id="AAP99108.1"/>
    </source>
</evidence>
<gene>
    <name evidence="10" type="primary">arnT</name>
    <name evidence="10" type="ordered locus">Pro_0062</name>
</gene>
<name>Q7VEF1_PROMA</name>
<keyword evidence="7 8" id="KW-0472">Membrane</keyword>
<keyword evidence="3" id="KW-0328">Glycosyltransferase</keyword>
<evidence type="ECO:0000256" key="5">
    <source>
        <dbReference type="ARBA" id="ARBA00022692"/>
    </source>
</evidence>
<feature type="transmembrane region" description="Helical" evidence="8">
    <location>
        <begin position="199"/>
        <end position="219"/>
    </location>
</feature>
<dbReference type="PANTHER" id="PTHR33908">
    <property type="entry name" value="MANNOSYLTRANSFERASE YKCB-RELATED"/>
    <property type="match status" value="1"/>
</dbReference>
<dbReference type="Gene3D" id="1.25.40.10">
    <property type="entry name" value="Tetratricopeptide repeat domain"/>
    <property type="match status" value="1"/>
</dbReference>
<evidence type="ECO:0000259" key="9">
    <source>
        <dbReference type="Pfam" id="PF13231"/>
    </source>
</evidence>
<feature type="transmembrane region" description="Helical" evidence="8">
    <location>
        <begin position="152"/>
        <end position="168"/>
    </location>
</feature>
<feature type="transmembrane region" description="Helical" evidence="8">
    <location>
        <begin position="350"/>
        <end position="373"/>
    </location>
</feature>
<feature type="transmembrane region" description="Helical" evidence="8">
    <location>
        <begin position="318"/>
        <end position="338"/>
    </location>
</feature>
<evidence type="ECO:0000256" key="7">
    <source>
        <dbReference type="ARBA" id="ARBA00023136"/>
    </source>
</evidence>
<keyword evidence="2" id="KW-1003">Cell membrane</keyword>
<keyword evidence="4" id="KW-0808">Transferase</keyword>
<dbReference type="PATRIC" id="fig|167539.5.peg.66"/>
<dbReference type="InterPro" id="IPR038731">
    <property type="entry name" value="RgtA/B/C-like"/>
</dbReference>
<dbReference type="HOGENOM" id="CLU_010727_0_0_3"/>
<dbReference type="eggNOG" id="COG1807">
    <property type="taxonomic scope" value="Bacteria"/>
</dbReference>
<sequence length="779" mass="89518">MDSIWISNHNIPPAWDQSFHLTNLYKMSYILREFQLFSFNWWYQILSVTDNYRGPLTYLISSPFFLTFGSTYKAAILSNCLFNAILLFSTYYLGRIIYSREAGLWSAFICSFSPALVVQRTDFLIDFSLTSILTCTWLCFSYWYFRKHKLNVAFSILTGLLLGCTALVRPTGIIFLILPIIITLFKAFFSFFNRNFIPLINSFIVFISFIFIFSPWFSINWLTILTSLNRARQWGISYQEGLEANTLEGLLFYPLLLPKMIGVCFITSIIILLIFSFKRRSNNVIFNKFSSQHSIWFISFPLGGLLICTLMTTKDYRFILPLLPQFAIALGIIISSNYSKRVFNKFSKVFLVLILFFTIIWNQFGFGFNLSAFPVNKPNSQDKWPIEDIIKTIVTESPNVSSTLAVLPDSKYLNAFNLEAEGQRQLGQVSARQIVSNLENVDDDLYNYDWFLIKTGEQGVMSNNRQAKLTNLLLDSSAFVVIRTWTLPDKSEAFLLHRQPLSLTVSPINCSDTFPKAIIKPLPSGLDISILGKISNIQDKRLLIDLVTSSEKITYDHMIGQGMLYLRTVDPEACINVSERYRLQAPQSLLNLPVKTNIRLISSDGHIDNINTDNTFYFNNKLDKVLLNNRVNLLLEMGQMLRNGSLDDLFDKVGQVNQSDPNQLYLSNSEAILIQRFEENPNNIDYLYSLALAQALKKKATDAYQTLDYLTNIDSENEYAFLARAVVELYIFNPRKALESIEQVNQLTANKSLLEINHTLKIISHIMLLDFFKLFSFIE</sequence>
<dbReference type="EnsemblBacteria" id="AAP99108">
    <property type="protein sequence ID" value="AAP99108"/>
    <property type="gene ID" value="Pro_0062"/>
</dbReference>
<dbReference type="eggNOG" id="COG4783">
    <property type="taxonomic scope" value="Bacteria"/>
</dbReference>
<dbReference type="PANTHER" id="PTHR33908:SF11">
    <property type="entry name" value="MEMBRANE PROTEIN"/>
    <property type="match status" value="1"/>
</dbReference>
<dbReference type="GO" id="GO:0009103">
    <property type="term" value="P:lipopolysaccharide biosynthetic process"/>
    <property type="evidence" value="ECO:0007669"/>
    <property type="project" value="UniProtKB-ARBA"/>
</dbReference>
<feature type="transmembrane region" description="Helical" evidence="8">
    <location>
        <begin position="251"/>
        <end position="275"/>
    </location>
</feature>
<dbReference type="Pfam" id="PF07720">
    <property type="entry name" value="TPR_3"/>
    <property type="match status" value="1"/>
</dbReference>
<keyword evidence="11" id="KW-1185">Reference proteome</keyword>
<reference evidence="10 11" key="1">
    <citation type="journal article" date="2003" name="Proc. Natl. Acad. Sci. U.S.A.">
        <title>Genome sequence of the cyanobacterium Prochlorococcus marinus SS120, a nearly minimal oxyphototrophic genome.</title>
        <authorList>
            <person name="Dufresne A."/>
            <person name="Salanoubat M."/>
            <person name="Partensky F."/>
            <person name="Artiguenave F."/>
            <person name="Axmann I.M."/>
            <person name="Barbe V."/>
            <person name="Duprat S."/>
            <person name="Galperin M.Y."/>
            <person name="Koonin E.V."/>
            <person name="Le Gall F."/>
            <person name="Makarova K.S."/>
            <person name="Ostrowski M."/>
            <person name="Oztas S."/>
            <person name="Robert C."/>
            <person name="Rogozin I.B."/>
            <person name="Scanlan D.J."/>
            <person name="Tandeau de Marsac N."/>
            <person name="Weissenbach J."/>
            <person name="Wincker P."/>
            <person name="Wolf Y.I."/>
            <person name="Hess W.R."/>
        </authorList>
    </citation>
    <scope>NUCLEOTIDE SEQUENCE [LARGE SCALE GENOMIC DNA]</scope>
    <source>
        <strain evidence="11">SARG / CCMP1375 / SS120</strain>
    </source>
</reference>
<dbReference type="OrthoDB" id="437910at2"/>
<proteinExistence type="predicted"/>
<feature type="transmembrane region" description="Helical" evidence="8">
    <location>
        <begin position="295"/>
        <end position="312"/>
    </location>
</feature>
<dbReference type="EMBL" id="AE017126">
    <property type="protein sequence ID" value="AAP99108.1"/>
    <property type="molecule type" value="Genomic_DNA"/>
</dbReference>
<dbReference type="InterPro" id="IPR011716">
    <property type="entry name" value="TPR-3"/>
</dbReference>
<feature type="transmembrane region" description="Helical" evidence="8">
    <location>
        <begin position="124"/>
        <end position="145"/>
    </location>
</feature>
<dbReference type="KEGG" id="pma:Pro_0062"/>
<dbReference type="AlphaFoldDB" id="Q7VEF1"/>
<evidence type="ECO:0000256" key="1">
    <source>
        <dbReference type="ARBA" id="ARBA00004651"/>
    </source>
</evidence>
<protein>
    <submittedName>
        <fullName evidence="10">Glycosyltransferase of PMT family</fullName>
    </submittedName>
</protein>
<dbReference type="SUPFAM" id="SSF48452">
    <property type="entry name" value="TPR-like"/>
    <property type="match status" value="1"/>
</dbReference>
<evidence type="ECO:0000256" key="4">
    <source>
        <dbReference type="ARBA" id="ARBA00022679"/>
    </source>
</evidence>
<keyword evidence="5 8" id="KW-0812">Transmembrane</keyword>
<evidence type="ECO:0000256" key="8">
    <source>
        <dbReference type="SAM" id="Phobius"/>
    </source>
</evidence>
<dbReference type="GO" id="GO:0016763">
    <property type="term" value="F:pentosyltransferase activity"/>
    <property type="evidence" value="ECO:0007669"/>
    <property type="project" value="TreeGrafter"/>
</dbReference>
<evidence type="ECO:0000256" key="2">
    <source>
        <dbReference type="ARBA" id="ARBA00022475"/>
    </source>
</evidence>